<proteinExistence type="predicted"/>
<evidence type="ECO:0000256" key="1">
    <source>
        <dbReference type="ARBA" id="ARBA00022649"/>
    </source>
</evidence>
<dbReference type="GO" id="GO:0004521">
    <property type="term" value="F:RNA endonuclease activity"/>
    <property type="evidence" value="ECO:0007669"/>
    <property type="project" value="TreeGrafter"/>
</dbReference>
<evidence type="ECO:0000256" key="2">
    <source>
        <dbReference type="PIRSR" id="PIRSR006156-1"/>
    </source>
</evidence>
<dbReference type="GO" id="GO:0016787">
    <property type="term" value="F:hydrolase activity"/>
    <property type="evidence" value="ECO:0007669"/>
    <property type="project" value="UniProtKB-KW"/>
</dbReference>
<evidence type="ECO:0000313" key="3">
    <source>
        <dbReference type="EMBL" id="SQB99498.1"/>
    </source>
</evidence>
<name>A0A2X3B2J0_9HELI</name>
<dbReference type="EMBL" id="UAWL01000006">
    <property type="protein sequence ID" value="SQB99498.1"/>
    <property type="molecule type" value="Genomic_DNA"/>
</dbReference>
<dbReference type="PANTHER" id="PTHR40588:SF1">
    <property type="entry name" value="MRNA INTERFERASE TOXIN YAFQ"/>
    <property type="match status" value="1"/>
</dbReference>
<dbReference type="Proteomes" id="UP000250166">
    <property type="component" value="Unassembled WGS sequence"/>
</dbReference>
<keyword evidence="3" id="KW-0378">Hydrolase</keyword>
<dbReference type="RefSeq" id="WP_023949654.1">
    <property type="nucleotide sequence ID" value="NZ_JAERIV010000013.1"/>
</dbReference>
<dbReference type="Gene3D" id="3.30.2310.20">
    <property type="entry name" value="RelE-like"/>
    <property type="match status" value="1"/>
</dbReference>
<dbReference type="InterPro" id="IPR035093">
    <property type="entry name" value="RelE/ParE_toxin_dom_sf"/>
</dbReference>
<sequence>MSKYQIRVSNSYKNQRKKIKKDDLALIDEAVTKLANGEKLEPKYKDHKLKGKYKDFKECHIKPDLLLVYRIIDDVLELYLAQVGSHSELF</sequence>
<dbReference type="SUPFAM" id="SSF143011">
    <property type="entry name" value="RelE-like"/>
    <property type="match status" value="1"/>
</dbReference>
<dbReference type="InterPro" id="IPR007712">
    <property type="entry name" value="RelE/ParE_toxin"/>
</dbReference>
<dbReference type="PANTHER" id="PTHR40588">
    <property type="entry name" value="MRNA INTERFERASE TOXIN YAFQ"/>
    <property type="match status" value="1"/>
</dbReference>
<accession>A0A2X3B2J0</accession>
<dbReference type="InterPro" id="IPR004386">
    <property type="entry name" value="Toxin_YafQ-like"/>
</dbReference>
<protein>
    <submittedName>
        <fullName evidence="3">Putative addiction module toxin</fullName>
        <ecNumber evidence="3">3.1.-.-</ecNumber>
    </submittedName>
</protein>
<dbReference type="AlphaFoldDB" id="A0A2X3B2J0"/>
<dbReference type="GO" id="GO:0006402">
    <property type="term" value="P:mRNA catabolic process"/>
    <property type="evidence" value="ECO:0007669"/>
    <property type="project" value="TreeGrafter"/>
</dbReference>
<dbReference type="NCBIfam" id="TIGR02385">
    <property type="entry name" value="RelE_StbE"/>
    <property type="match status" value="1"/>
</dbReference>
<keyword evidence="1" id="KW-1277">Toxin-antitoxin system</keyword>
<reference evidence="3 4" key="1">
    <citation type="submission" date="2018-06" db="EMBL/GenBank/DDBJ databases">
        <authorList>
            <consortium name="Pathogen Informatics"/>
            <person name="Doyle S."/>
        </authorList>
    </citation>
    <scope>NUCLEOTIDE SEQUENCE [LARGE SCALE GENOMIC DNA]</scope>
    <source>
        <strain evidence="3 4">NCTC13102</strain>
    </source>
</reference>
<dbReference type="Pfam" id="PF15738">
    <property type="entry name" value="YafQ_toxin"/>
    <property type="match status" value="1"/>
</dbReference>
<organism evidence="3 4">
    <name type="scientific">Helicobacter fennelliae</name>
    <dbReference type="NCBI Taxonomy" id="215"/>
    <lineage>
        <taxon>Bacteria</taxon>
        <taxon>Pseudomonadati</taxon>
        <taxon>Campylobacterota</taxon>
        <taxon>Epsilonproteobacteria</taxon>
        <taxon>Campylobacterales</taxon>
        <taxon>Helicobacteraceae</taxon>
        <taxon>Helicobacter</taxon>
    </lineage>
</organism>
<evidence type="ECO:0000313" key="4">
    <source>
        <dbReference type="Proteomes" id="UP000250166"/>
    </source>
</evidence>
<dbReference type="EC" id="3.1.-.-" evidence="3"/>
<gene>
    <name evidence="3" type="primary">yafQ</name>
    <name evidence="3" type="ORF">NCTC13102_01823</name>
</gene>
<dbReference type="GO" id="GO:0006415">
    <property type="term" value="P:translational termination"/>
    <property type="evidence" value="ECO:0007669"/>
    <property type="project" value="TreeGrafter"/>
</dbReference>
<dbReference type="PIRSF" id="PIRSF006156">
    <property type="entry name" value="YafQ"/>
    <property type="match status" value="1"/>
</dbReference>
<feature type="active site" description="Proton donor" evidence="2">
    <location>
        <position position="86"/>
    </location>
</feature>